<keyword evidence="3" id="KW-1185">Reference proteome</keyword>
<accession>A0ABP5ADQ2</accession>
<name>A0ABP5ADQ2_9ACTN</name>
<reference evidence="3" key="1">
    <citation type="journal article" date="2019" name="Int. J. Syst. Evol. Microbiol.">
        <title>The Global Catalogue of Microorganisms (GCM) 10K type strain sequencing project: providing services to taxonomists for standard genome sequencing and annotation.</title>
        <authorList>
            <consortium name="The Broad Institute Genomics Platform"/>
            <consortium name="The Broad Institute Genome Sequencing Center for Infectious Disease"/>
            <person name="Wu L."/>
            <person name="Ma J."/>
        </authorList>
    </citation>
    <scope>NUCLEOTIDE SEQUENCE [LARGE SCALE GENOMIC DNA]</scope>
    <source>
        <strain evidence="3">JCM 13581</strain>
    </source>
</reference>
<feature type="domain" description="SHOCT" evidence="1">
    <location>
        <begin position="44"/>
        <end position="68"/>
    </location>
</feature>
<evidence type="ECO:0000313" key="3">
    <source>
        <dbReference type="Proteomes" id="UP001501303"/>
    </source>
</evidence>
<proteinExistence type="predicted"/>
<dbReference type="EMBL" id="BAAAMJ010000015">
    <property type="protein sequence ID" value="GAA1909126.1"/>
    <property type="molecule type" value="Genomic_DNA"/>
</dbReference>
<gene>
    <name evidence="2" type="ORF">GCM10009716_18840</name>
</gene>
<comment type="caution">
    <text evidence="2">The sequence shown here is derived from an EMBL/GenBank/DDBJ whole genome shotgun (WGS) entry which is preliminary data.</text>
</comment>
<evidence type="ECO:0000313" key="2">
    <source>
        <dbReference type="EMBL" id="GAA1909126.1"/>
    </source>
</evidence>
<dbReference type="Proteomes" id="UP001501303">
    <property type="component" value="Unassembled WGS sequence"/>
</dbReference>
<organism evidence="2 3">
    <name type="scientific">Streptomyces sodiiphilus</name>
    <dbReference type="NCBI Taxonomy" id="226217"/>
    <lineage>
        <taxon>Bacteria</taxon>
        <taxon>Bacillati</taxon>
        <taxon>Actinomycetota</taxon>
        <taxon>Actinomycetes</taxon>
        <taxon>Kitasatosporales</taxon>
        <taxon>Streptomycetaceae</taxon>
        <taxon>Streptomyces</taxon>
    </lineage>
</organism>
<sequence length="79" mass="8849">MFLMSFGMLLFWVLIITAAVLLFRSLGRPAERGGDGQGPWSGPERVLAERYARGEIDDEEYHRRLDTLRVSGPPGTGKK</sequence>
<protein>
    <recommendedName>
        <fullName evidence="1">SHOCT domain-containing protein</fullName>
    </recommendedName>
</protein>
<dbReference type="InterPro" id="IPR018649">
    <property type="entry name" value="SHOCT"/>
</dbReference>
<dbReference type="Pfam" id="PF09851">
    <property type="entry name" value="SHOCT"/>
    <property type="match status" value="1"/>
</dbReference>
<evidence type="ECO:0000259" key="1">
    <source>
        <dbReference type="Pfam" id="PF09851"/>
    </source>
</evidence>